<keyword evidence="4" id="KW-1185">Reference proteome</keyword>
<comment type="caution">
    <text evidence="3">The sequence shown here is derived from an EMBL/GenBank/DDBJ whole genome shotgun (WGS) entry which is preliminary data.</text>
</comment>
<evidence type="ECO:0000313" key="3">
    <source>
        <dbReference type="EMBL" id="RNL62795.1"/>
    </source>
</evidence>
<dbReference type="AlphaFoldDB" id="A0A3N0CH71"/>
<dbReference type="GO" id="GO:0016020">
    <property type="term" value="C:membrane"/>
    <property type="evidence" value="ECO:0007669"/>
    <property type="project" value="UniProtKB-SubCell"/>
</dbReference>
<protein>
    <recommendedName>
        <fullName evidence="5">H domain protein</fullName>
    </recommendedName>
</protein>
<sequence>MVVLLVIALLAAALVLAVVQRGRTDFADSAGPRKSVVTNVESLLSYNSATLKGELATEKRYLTGSFAEEYVTLVQDKIAPAAEAASVKTTSEVKASGVESLSNDRMVLVLFVTTTTLSDELAEPKVAGSRLRVTALKVDGAWLISGLKPI</sequence>
<evidence type="ECO:0008006" key="5">
    <source>
        <dbReference type="Google" id="ProtNLM"/>
    </source>
</evidence>
<keyword evidence="2" id="KW-0472">Membrane</keyword>
<dbReference type="PANTHER" id="PTHR37042">
    <property type="entry name" value="OUTER MEMBRANE PROTEIN RV1973"/>
    <property type="match status" value="1"/>
</dbReference>
<evidence type="ECO:0000256" key="1">
    <source>
        <dbReference type="ARBA" id="ARBA00004370"/>
    </source>
</evidence>
<dbReference type="Proteomes" id="UP000267128">
    <property type="component" value="Unassembled WGS sequence"/>
</dbReference>
<proteinExistence type="predicted"/>
<comment type="subcellular location">
    <subcellularLocation>
        <location evidence="1">Membrane</location>
    </subcellularLocation>
</comment>
<evidence type="ECO:0000313" key="4">
    <source>
        <dbReference type="Proteomes" id="UP000267128"/>
    </source>
</evidence>
<evidence type="ECO:0000256" key="2">
    <source>
        <dbReference type="ARBA" id="ARBA00023136"/>
    </source>
</evidence>
<reference evidence="3 4" key="1">
    <citation type="submission" date="2018-11" db="EMBL/GenBank/DDBJ databases">
        <authorList>
            <person name="Li F."/>
        </authorList>
    </citation>
    <scope>NUCLEOTIDE SEQUENCE [LARGE SCALE GENOMIC DNA]</scope>
    <source>
        <strain evidence="3 4">Gsoil 097</strain>
    </source>
</reference>
<organism evidence="3 4">
    <name type="scientific">Nocardioides marmoriginsengisoli</name>
    <dbReference type="NCBI Taxonomy" id="661483"/>
    <lineage>
        <taxon>Bacteria</taxon>
        <taxon>Bacillati</taxon>
        <taxon>Actinomycetota</taxon>
        <taxon>Actinomycetes</taxon>
        <taxon>Propionibacteriales</taxon>
        <taxon>Nocardioidaceae</taxon>
        <taxon>Nocardioides</taxon>
    </lineage>
</organism>
<gene>
    <name evidence="3" type="ORF">EFK50_13695</name>
</gene>
<name>A0A3N0CH71_9ACTN</name>
<accession>A0A3N0CH71</accession>
<dbReference type="EMBL" id="RJSE01000007">
    <property type="protein sequence ID" value="RNL62795.1"/>
    <property type="molecule type" value="Genomic_DNA"/>
</dbReference>
<dbReference type="PANTHER" id="PTHR37042:SF4">
    <property type="entry name" value="OUTER MEMBRANE PROTEIN RV1973"/>
    <property type="match status" value="1"/>
</dbReference>